<dbReference type="Proteomes" id="UP000595897">
    <property type="component" value="Chromosome"/>
</dbReference>
<dbReference type="Gene3D" id="1.25.40.10">
    <property type="entry name" value="Tetratricopeptide repeat domain"/>
    <property type="match status" value="4"/>
</dbReference>
<gene>
    <name evidence="2" type="ORF">bsdtb5_14240</name>
</gene>
<accession>A0A7R7EJX7</accession>
<dbReference type="AlphaFoldDB" id="A0A7R7EJX7"/>
<feature type="repeat" description="TPR" evidence="1">
    <location>
        <begin position="242"/>
        <end position="275"/>
    </location>
</feature>
<evidence type="ECO:0008006" key="4">
    <source>
        <dbReference type="Google" id="ProtNLM"/>
    </source>
</evidence>
<dbReference type="KEGG" id="ahb:bsdtb5_14240"/>
<dbReference type="SMART" id="SM00028">
    <property type="entry name" value="TPR"/>
    <property type="match status" value="7"/>
</dbReference>
<protein>
    <recommendedName>
        <fullName evidence="4">Tetratricopeptide repeat protein</fullName>
    </recommendedName>
</protein>
<reference evidence="2 3" key="1">
    <citation type="submission" date="2020-11" db="EMBL/GenBank/DDBJ databases">
        <title>Draft genome sequencing of a Lachnospiraceae strain isolated from anoxic soil subjected to BSD treatment.</title>
        <authorList>
            <person name="Uek A."/>
            <person name="Tonouchi A."/>
        </authorList>
    </citation>
    <scope>NUCLEOTIDE SEQUENCE [LARGE SCALE GENOMIC DNA]</scope>
    <source>
        <strain evidence="2 3">TB5</strain>
    </source>
</reference>
<dbReference type="InterPro" id="IPR011990">
    <property type="entry name" value="TPR-like_helical_dom_sf"/>
</dbReference>
<evidence type="ECO:0000256" key="1">
    <source>
        <dbReference type="PROSITE-ProRule" id="PRU00339"/>
    </source>
</evidence>
<dbReference type="RefSeq" id="WP_271715374.1">
    <property type="nucleotide sequence ID" value="NZ_AP024169.1"/>
</dbReference>
<dbReference type="PANTHER" id="PTHR12558">
    <property type="entry name" value="CELL DIVISION CYCLE 16,23,27"/>
    <property type="match status" value="1"/>
</dbReference>
<feature type="repeat" description="TPR" evidence="1">
    <location>
        <begin position="30"/>
        <end position="63"/>
    </location>
</feature>
<dbReference type="EMBL" id="AP024169">
    <property type="protein sequence ID" value="BCN30129.1"/>
    <property type="molecule type" value="Genomic_DNA"/>
</dbReference>
<dbReference type="PANTHER" id="PTHR12558:SF13">
    <property type="entry name" value="CELL DIVISION CYCLE PROTEIN 27 HOMOLOG"/>
    <property type="match status" value="1"/>
</dbReference>
<feature type="repeat" description="TPR" evidence="1">
    <location>
        <begin position="104"/>
        <end position="137"/>
    </location>
</feature>
<feature type="repeat" description="TPR" evidence="1">
    <location>
        <begin position="175"/>
        <end position="208"/>
    </location>
</feature>
<feature type="repeat" description="TPR" evidence="1">
    <location>
        <begin position="310"/>
        <end position="343"/>
    </location>
</feature>
<proteinExistence type="predicted"/>
<evidence type="ECO:0000313" key="3">
    <source>
        <dbReference type="Proteomes" id="UP000595897"/>
    </source>
</evidence>
<dbReference type="PROSITE" id="PS51257">
    <property type="entry name" value="PROKAR_LIPOPROTEIN"/>
    <property type="match status" value="1"/>
</dbReference>
<sequence length="394" mass="45777">MFSKRKTIQLAISIVTLCIAISGCSLNKNAKYYYKEGMKYFNEENYKKAEENLEIAVTKDKNKAEYVLGHAFSLIKIGDYSEAINQFSKVILDKNNKIVLENNKKAYRGIGIAYFESSDYKKAYEAFNKSIDIKEMNDLNLDITYYIAKCEERLGLYKAAVKSYTTLIKEDKEDIKNYCSRAYSYEKLKENEKALSDYNKAIKLDKKNYDVYFLKYFFVLNTKGTDEAKEVLQDALNIKSKESNSYNQGKIYYYLGDYKKAESKLQKALKEKNDNANFYLGEIAFGDKDYNKAIKYYESYIGNNSVIKSGTAYNQLGVSYLTVENYEKALLTFQNGVRLGDPETIKTLKYNEIVAYEKLIQFDKALVKMKDYLAKYPNDESAQKEYEFIKTRVQ</sequence>
<dbReference type="Pfam" id="PF13181">
    <property type="entry name" value="TPR_8"/>
    <property type="match status" value="1"/>
</dbReference>
<dbReference type="PROSITE" id="PS50005">
    <property type="entry name" value="TPR"/>
    <property type="match status" value="5"/>
</dbReference>
<organism evidence="2 3">
    <name type="scientific">Anaeromicropila herbilytica</name>
    <dbReference type="NCBI Taxonomy" id="2785025"/>
    <lineage>
        <taxon>Bacteria</taxon>
        <taxon>Bacillati</taxon>
        <taxon>Bacillota</taxon>
        <taxon>Clostridia</taxon>
        <taxon>Lachnospirales</taxon>
        <taxon>Lachnospiraceae</taxon>
        <taxon>Anaeromicropila</taxon>
    </lineage>
</organism>
<keyword evidence="3" id="KW-1185">Reference proteome</keyword>
<dbReference type="Pfam" id="PF13432">
    <property type="entry name" value="TPR_16"/>
    <property type="match status" value="2"/>
</dbReference>
<dbReference type="SUPFAM" id="SSF81901">
    <property type="entry name" value="HCP-like"/>
    <property type="match status" value="2"/>
</dbReference>
<dbReference type="InterPro" id="IPR019734">
    <property type="entry name" value="TPR_rpt"/>
</dbReference>
<evidence type="ECO:0000313" key="2">
    <source>
        <dbReference type="EMBL" id="BCN30129.1"/>
    </source>
</evidence>
<keyword evidence="1" id="KW-0802">TPR repeat</keyword>
<name>A0A7R7EJX7_9FIRM</name>